<dbReference type="GO" id="GO:0005737">
    <property type="term" value="C:cytoplasm"/>
    <property type="evidence" value="ECO:0007669"/>
    <property type="project" value="UniProtKB-SubCell"/>
</dbReference>
<accession>A0A9D4A8D4</accession>
<dbReference type="GO" id="GO:0007051">
    <property type="term" value="P:spindle organization"/>
    <property type="evidence" value="ECO:0007669"/>
    <property type="project" value="TreeGrafter"/>
</dbReference>
<comment type="subcellular location">
    <subcellularLocation>
        <location evidence="1">Cytoplasm</location>
    </subcellularLocation>
</comment>
<sequence length="194" mass="22168">MARREARRYRYLVVMIQSHWKGYVARKESRGRLKDLRLRMVESAKNVDDGKRIINRLLSALSVLLSMKSISGILHHCETLDMAAAHSQKCCEELVAAGAIGILLKQIRSASQSIPDQQVLKHALSTLRNLAQYPHLAEVLVDTLPSVEIILWEMLRNKDEGYCFRDLEEDMFKSERCESCTQVSCSFEETTHSC</sequence>
<dbReference type="PROSITE" id="PS50176">
    <property type="entry name" value="ARM_REPEAT"/>
    <property type="match status" value="1"/>
</dbReference>
<evidence type="ECO:0000256" key="4">
    <source>
        <dbReference type="ARBA" id="ARBA00022860"/>
    </source>
</evidence>
<dbReference type="SUPFAM" id="SSF48371">
    <property type="entry name" value="ARM repeat"/>
    <property type="match status" value="1"/>
</dbReference>
<dbReference type="CDD" id="cd23767">
    <property type="entry name" value="IQCD"/>
    <property type="match status" value="1"/>
</dbReference>
<evidence type="ECO:0000256" key="2">
    <source>
        <dbReference type="ARBA" id="ARBA00022490"/>
    </source>
</evidence>
<evidence type="ECO:0000313" key="6">
    <source>
        <dbReference type="EMBL" id="KAH1096036.1"/>
    </source>
</evidence>
<dbReference type="SMART" id="SM00185">
    <property type="entry name" value="ARM"/>
    <property type="match status" value="1"/>
</dbReference>
<dbReference type="PANTHER" id="PTHR22706">
    <property type="entry name" value="ASSEMBLY FACTOR FOR SPINDLE MICROTUBULES"/>
    <property type="match status" value="1"/>
</dbReference>
<dbReference type="EMBL" id="JAIQCV010000005">
    <property type="protein sequence ID" value="KAH1096036.1"/>
    <property type="molecule type" value="Genomic_DNA"/>
</dbReference>
<proteinExistence type="predicted"/>
<keyword evidence="3" id="KW-0677">Repeat</keyword>
<reference evidence="6 7" key="1">
    <citation type="journal article" date="2021" name="Plant Biotechnol. J.">
        <title>Multi-omics assisted identification of the key and species-specific regulatory components of drought-tolerant mechanisms in Gossypium stocksii.</title>
        <authorList>
            <person name="Yu D."/>
            <person name="Ke L."/>
            <person name="Zhang D."/>
            <person name="Wu Y."/>
            <person name="Sun Y."/>
            <person name="Mei J."/>
            <person name="Sun J."/>
            <person name="Sun Y."/>
        </authorList>
    </citation>
    <scope>NUCLEOTIDE SEQUENCE [LARGE SCALE GENOMIC DNA]</scope>
    <source>
        <strain evidence="7">cv. E1</strain>
        <tissue evidence="6">Leaf</tissue>
    </source>
</reference>
<dbReference type="PANTHER" id="PTHR22706:SF1">
    <property type="entry name" value="ASSEMBLY FACTOR FOR SPINDLE MICROTUBULES"/>
    <property type="match status" value="1"/>
</dbReference>
<dbReference type="GO" id="GO:0000922">
    <property type="term" value="C:spindle pole"/>
    <property type="evidence" value="ECO:0007669"/>
    <property type="project" value="TreeGrafter"/>
</dbReference>
<keyword evidence="4" id="KW-0112">Calmodulin-binding</keyword>
<dbReference type="Pfam" id="PF00612">
    <property type="entry name" value="IQ"/>
    <property type="match status" value="1"/>
</dbReference>
<evidence type="ECO:0000256" key="1">
    <source>
        <dbReference type="ARBA" id="ARBA00004496"/>
    </source>
</evidence>
<keyword evidence="2" id="KW-0963">Cytoplasm</keyword>
<dbReference type="InterPro" id="IPR011989">
    <property type="entry name" value="ARM-like"/>
</dbReference>
<dbReference type="GO" id="GO:0000278">
    <property type="term" value="P:mitotic cell cycle"/>
    <property type="evidence" value="ECO:0007669"/>
    <property type="project" value="TreeGrafter"/>
</dbReference>
<organism evidence="6 7">
    <name type="scientific">Gossypium stocksii</name>
    <dbReference type="NCBI Taxonomy" id="47602"/>
    <lineage>
        <taxon>Eukaryota</taxon>
        <taxon>Viridiplantae</taxon>
        <taxon>Streptophyta</taxon>
        <taxon>Embryophyta</taxon>
        <taxon>Tracheophyta</taxon>
        <taxon>Spermatophyta</taxon>
        <taxon>Magnoliopsida</taxon>
        <taxon>eudicotyledons</taxon>
        <taxon>Gunneridae</taxon>
        <taxon>Pentapetalae</taxon>
        <taxon>rosids</taxon>
        <taxon>malvids</taxon>
        <taxon>Malvales</taxon>
        <taxon>Malvaceae</taxon>
        <taxon>Malvoideae</taxon>
        <taxon>Gossypium</taxon>
    </lineage>
</organism>
<feature type="repeat" description="ARM" evidence="5">
    <location>
        <begin position="98"/>
        <end position="131"/>
    </location>
</feature>
<dbReference type="InterPro" id="IPR000048">
    <property type="entry name" value="IQ_motif_EF-hand-BS"/>
</dbReference>
<name>A0A9D4A8D4_9ROSI</name>
<dbReference type="GO" id="GO:0051295">
    <property type="term" value="P:establishment of meiotic spindle localization"/>
    <property type="evidence" value="ECO:0007669"/>
    <property type="project" value="TreeGrafter"/>
</dbReference>
<dbReference type="GO" id="GO:0005516">
    <property type="term" value="F:calmodulin binding"/>
    <property type="evidence" value="ECO:0007669"/>
    <property type="project" value="UniProtKB-KW"/>
</dbReference>
<protein>
    <submittedName>
        <fullName evidence="6">Uncharacterized protein</fullName>
    </submittedName>
</protein>
<dbReference type="Gene3D" id="1.25.10.10">
    <property type="entry name" value="Leucine-rich Repeat Variant"/>
    <property type="match status" value="1"/>
</dbReference>
<dbReference type="AlphaFoldDB" id="A0A9D4A8D4"/>
<dbReference type="InterPro" id="IPR000225">
    <property type="entry name" value="Armadillo"/>
</dbReference>
<dbReference type="PROSITE" id="PS50096">
    <property type="entry name" value="IQ"/>
    <property type="match status" value="1"/>
</dbReference>
<evidence type="ECO:0000313" key="7">
    <source>
        <dbReference type="Proteomes" id="UP000828251"/>
    </source>
</evidence>
<comment type="caution">
    <text evidence="6">The sequence shown here is derived from an EMBL/GenBank/DDBJ whole genome shotgun (WGS) entry which is preliminary data.</text>
</comment>
<dbReference type="InterPro" id="IPR016024">
    <property type="entry name" value="ARM-type_fold"/>
</dbReference>
<dbReference type="Proteomes" id="UP000828251">
    <property type="component" value="Unassembled WGS sequence"/>
</dbReference>
<dbReference type="InterPro" id="IPR051185">
    <property type="entry name" value="ASPM"/>
</dbReference>
<keyword evidence="7" id="KW-1185">Reference proteome</keyword>
<evidence type="ECO:0000256" key="5">
    <source>
        <dbReference type="PROSITE-ProRule" id="PRU00259"/>
    </source>
</evidence>
<evidence type="ECO:0000256" key="3">
    <source>
        <dbReference type="ARBA" id="ARBA00022737"/>
    </source>
</evidence>
<dbReference type="OrthoDB" id="1723707at2759"/>
<gene>
    <name evidence="6" type="ORF">J1N35_012957</name>
</gene>